<feature type="domain" description="HIRAN" evidence="3">
    <location>
        <begin position="5"/>
        <end position="57"/>
    </location>
</feature>
<proteinExistence type="predicted"/>
<sequence>MNLLITVTGISYYISSIELEPHQEIILKKDPTNKYDKEAIAVYINDTMQIGYVANSIHTVAKGTYSSGRLYDKMGETITATIIVIIKDSAIASLTVD</sequence>
<dbReference type="Gene3D" id="3.30.70.2330">
    <property type="match status" value="1"/>
</dbReference>
<keyword evidence="1" id="KW-0479">Metal-binding</keyword>
<evidence type="ECO:0000259" key="3">
    <source>
        <dbReference type="Pfam" id="PF08797"/>
    </source>
</evidence>
<dbReference type="EMBL" id="CP101620">
    <property type="protein sequence ID" value="UTY39242.1"/>
    <property type="molecule type" value="Genomic_DNA"/>
</dbReference>
<dbReference type="RefSeq" id="WP_290140216.1">
    <property type="nucleotide sequence ID" value="NZ_CP101620.1"/>
</dbReference>
<evidence type="ECO:0000256" key="2">
    <source>
        <dbReference type="ARBA" id="ARBA00022801"/>
    </source>
</evidence>
<dbReference type="InterPro" id="IPR014905">
    <property type="entry name" value="HIRAN"/>
</dbReference>
<name>A0ABY5I5L9_9FIRM</name>
<dbReference type="Pfam" id="PF08797">
    <property type="entry name" value="HIRAN"/>
    <property type="match status" value="1"/>
</dbReference>
<dbReference type="Proteomes" id="UP001060112">
    <property type="component" value="Chromosome"/>
</dbReference>
<organism evidence="4 5">
    <name type="scientific">Allocoprobacillus halotolerans</name>
    <dbReference type="NCBI Taxonomy" id="2944914"/>
    <lineage>
        <taxon>Bacteria</taxon>
        <taxon>Bacillati</taxon>
        <taxon>Bacillota</taxon>
        <taxon>Erysipelotrichia</taxon>
        <taxon>Erysipelotrichales</taxon>
        <taxon>Erysipelotrichaceae</taxon>
        <taxon>Allocoprobacillus</taxon>
    </lineage>
</organism>
<accession>A0ABY5I5L9</accession>
<protein>
    <submittedName>
        <fullName evidence="4">HIRAN domain-containing protein</fullName>
    </submittedName>
</protein>
<evidence type="ECO:0000256" key="1">
    <source>
        <dbReference type="ARBA" id="ARBA00022723"/>
    </source>
</evidence>
<reference evidence="4" key="1">
    <citation type="submission" date="2022-07" db="EMBL/GenBank/DDBJ databases">
        <title>Faecal culturing of patients with breast cancer.</title>
        <authorList>
            <person name="Teng N.M.Y."/>
            <person name="Kiu R."/>
            <person name="Evans R."/>
            <person name="Baker D.J."/>
            <person name="Zenner C."/>
            <person name="Robinson S.D."/>
            <person name="Hall L.J."/>
        </authorList>
    </citation>
    <scope>NUCLEOTIDE SEQUENCE</scope>
    <source>
        <strain evidence="4">LH1062</strain>
    </source>
</reference>
<evidence type="ECO:0000313" key="4">
    <source>
        <dbReference type="EMBL" id="UTY39242.1"/>
    </source>
</evidence>
<gene>
    <name evidence="4" type="ORF">NMU03_17130</name>
</gene>
<keyword evidence="2" id="KW-0378">Hydrolase</keyword>
<evidence type="ECO:0000313" key="5">
    <source>
        <dbReference type="Proteomes" id="UP001060112"/>
    </source>
</evidence>
<keyword evidence="5" id="KW-1185">Reference proteome</keyword>